<comment type="caution">
    <text evidence="3">The sequence shown here is derived from an EMBL/GenBank/DDBJ whole genome shotgun (WGS) entry which is preliminary data.</text>
</comment>
<evidence type="ECO:0000256" key="1">
    <source>
        <dbReference type="ARBA" id="ARBA00022729"/>
    </source>
</evidence>
<evidence type="ECO:0000256" key="2">
    <source>
        <dbReference type="SAM" id="SignalP"/>
    </source>
</evidence>
<reference evidence="3 4" key="1">
    <citation type="submission" date="2018-12" db="EMBL/GenBank/DDBJ databases">
        <authorList>
            <person name="Yang Y."/>
        </authorList>
    </citation>
    <scope>NUCLEOTIDE SEQUENCE [LARGE SCALE GENOMIC DNA]</scope>
    <source>
        <strain evidence="3 4">L-25-5w-1</strain>
    </source>
</reference>
<keyword evidence="1 2" id="KW-0732">Signal</keyword>
<gene>
    <name evidence="3" type="ORF">EJ903_09890</name>
</gene>
<dbReference type="EMBL" id="RXMA01000007">
    <property type="protein sequence ID" value="RTR21042.1"/>
    <property type="molecule type" value="Genomic_DNA"/>
</dbReference>
<name>A0A431VIV5_9PROT</name>
<dbReference type="InterPro" id="IPR006059">
    <property type="entry name" value="SBP"/>
</dbReference>
<proteinExistence type="predicted"/>
<dbReference type="Pfam" id="PF13416">
    <property type="entry name" value="SBP_bac_8"/>
    <property type="match status" value="1"/>
</dbReference>
<dbReference type="Gene3D" id="3.40.190.10">
    <property type="entry name" value="Periplasmic binding protein-like II"/>
    <property type="match status" value="2"/>
</dbReference>
<feature type="chain" id="PRO_5019209342" evidence="2">
    <location>
        <begin position="27"/>
        <end position="341"/>
    </location>
</feature>
<organism evidence="3 4">
    <name type="scientific">Azospirillum griseum</name>
    <dbReference type="NCBI Taxonomy" id="2496639"/>
    <lineage>
        <taxon>Bacteria</taxon>
        <taxon>Pseudomonadati</taxon>
        <taxon>Pseudomonadota</taxon>
        <taxon>Alphaproteobacteria</taxon>
        <taxon>Rhodospirillales</taxon>
        <taxon>Azospirillaceae</taxon>
        <taxon>Azospirillum</taxon>
    </lineage>
</organism>
<dbReference type="SUPFAM" id="SSF53850">
    <property type="entry name" value="Periplasmic binding protein-like II"/>
    <property type="match status" value="1"/>
</dbReference>
<feature type="signal peptide" evidence="2">
    <location>
        <begin position="1"/>
        <end position="26"/>
    </location>
</feature>
<dbReference type="CDD" id="cd13589">
    <property type="entry name" value="PBP2_polyamine_RpCGA009"/>
    <property type="match status" value="1"/>
</dbReference>
<keyword evidence="4" id="KW-1185">Reference proteome</keyword>
<dbReference type="PANTHER" id="PTHR30222:SF2">
    <property type="entry name" value="ABC TRANSPORTER SUBSTRATE-BINDING PROTEIN"/>
    <property type="match status" value="1"/>
</dbReference>
<dbReference type="OrthoDB" id="9815444at2"/>
<sequence length="341" mass="36951">MRALQSIGVIGAILGALTLSGTPAHAKDMVFTSWGGTTQDAQKQSWAVPFSKQSGVTVLQDGPTDYGKLKAMVESGKPAWTVVDVENDFAVKAGKDGLLEPLDFSIIDKSTLDPRFVTPYSVGSFYYSFVLGFNKDQFGKKTPKSWADLFDLKTFPGKRTLYKWSAPGVLELALLADGVAPNALYPLDLDRAFKKLDTIKSSIVWWSGGAQSQQLLVSGEAPIGMFWNGRIDAIRKSGVDVGVSWEQNLAAADALVVPKGVADKDTAMRFIAFASSAQAQADFARASGYAPINLGSKALMKPEEAAALPDSHSQGQITLDMAYWAEHRDAVAKRWYEWQGK</sequence>
<dbReference type="AlphaFoldDB" id="A0A431VIV5"/>
<accession>A0A431VIV5</accession>
<evidence type="ECO:0000313" key="3">
    <source>
        <dbReference type="EMBL" id="RTR21042.1"/>
    </source>
</evidence>
<dbReference type="Proteomes" id="UP000277007">
    <property type="component" value="Unassembled WGS sequence"/>
</dbReference>
<dbReference type="PANTHER" id="PTHR30222">
    <property type="entry name" value="SPERMIDINE/PUTRESCINE-BINDING PERIPLASMIC PROTEIN"/>
    <property type="match status" value="1"/>
</dbReference>
<evidence type="ECO:0000313" key="4">
    <source>
        <dbReference type="Proteomes" id="UP000277007"/>
    </source>
</evidence>
<dbReference type="RefSeq" id="WP_126614635.1">
    <property type="nucleotide sequence ID" value="NZ_JBHUCY010000029.1"/>
</dbReference>
<protein>
    <submittedName>
        <fullName evidence="3">ABC transporter substrate-binding protein</fullName>
    </submittedName>
</protein>